<gene>
    <name evidence="1" type="ORF">JOQ06_024495</name>
</gene>
<evidence type="ECO:0000313" key="1">
    <source>
        <dbReference type="EMBL" id="KAJ4920015.1"/>
    </source>
</evidence>
<dbReference type="AlphaFoldDB" id="A0AAD6A7S4"/>
<accession>A0AAD6A7S4</accession>
<feature type="non-terminal residue" evidence="1">
    <location>
        <position position="1"/>
    </location>
</feature>
<evidence type="ECO:0000313" key="2">
    <source>
        <dbReference type="Proteomes" id="UP001219934"/>
    </source>
</evidence>
<keyword evidence="2" id="KW-1185">Reference proteome</keyword>
<proteinExistence type="predicted"/>
<dbReference type="EMBL" id="JAPTMU010000233">
    <property type="protein sequence ID" value="KAJ4920015.1"/>
    <property type="molecule type" value="Genomic_DNA"/>
</dbReference>
<name>A0AAD6A7S4_9TELE</name>
<organism evidence="1 2">
    <name type="scientific">Pogonophryne albipinna</name>
    <dbReference type="NCBI Taxonomy" id="1090488"/>
    <lineage>
        <taxon>Eukaryota</taxon>
        <taxon>Metazoa</taxon>
        <taxon>Chordata</taxon>
        <taxon>Craniata</taxon>
        <taxon>Vertebrata</taxon>
        <taxon>Euteleostomi</taxon>
        <taxon>Actinopterygii</taxon>
        <taxon>Neopterygii</taxon>
        <taxon>Teleostei</taxon>
        <taxon>Neoteleostei</taxon>
        <taxon>Acanthomorphata</taxon>
        <taxon>Eupercaria</taxon>
        <taxon>Perciformes</taxon>
        <taxon>Notothenioidei</taxon>
        <taxon>Pogonophryne</taxon>
    </lineage>
</organism>
<dbReference type="Proteomes" id="UP001219934">
    <property type="component" value="Unassembled WGS sequence"/>
</dbReference>
<feature type="non-terminal residue" evidence="1">
    <location>
        <position position="50"/>
    </location>
</feature>
<comment type="caution">
    <text evidence="1">The sequence shown here is derived from an EMBL/GenBank/DDBJ whole genome shotgun (WGS) entry which is preliminary data.</text>
</comment>
<protein>
    <submittedName>
        <fullName evidence="1">Uncharacterized protein</fullName>
    </submittedName>
</protein>
<reference evidence="1" key="1">
    <citation type="submission" date="2022-11" db="EMBL/GenBank/DDBJ databases">
        <title>Chromosome-level genome of Pogonophryne albipinna.</title>
        <authorList>
            <person name="Jo E."/>
        </authorList>
    </citation>
    <scope>NUCLEOTIDE SEQUENCE</scope>
    <source>
        <strain evidence="1">SGF0006</strain>
        <tissue evidence="1">Muscle</tissue>
    </source>
</reference>
<sequence>GEMDSEGSEERSVSSSLEQMQCLCLSATGEAFKDQPEKAALLSRSPPSNT</sequence>